<reference evidence="2" key="1">
    <citation type="journal article" date="2010" name="Nature">
        <title>The Amphimedon queenslandica genome and the evolution of animal complexity.</title>
        <authorList>
            <person name="Srivastava M."/>
            <person name="Simakov O."/>
            <person name="Chapman J."/>
            <person name="Fahey B."/>
            <person name="Gauthier M.E."/>
            <person name="Mitros T."/>
            <person name="Richards G.S."/>
            <person name="Conaco C."/>
            <person name="Dacre M."/>
            <person name="Hellsten U."/>
            <person name="Larroux C."/>
            <person name="Putnam N.H."/>
            <person name="Stanke M."/>
            <person name="Adamska M."/>
            <person name="Darling A."/>
            <person name="Degnan S.M."/>
            <person name="Oakley T.H."/>
            <person name="Plachetzki D.C."/>
            <person name="Zhai Y."/>
            <person name="Adamski M."/>
            <person name="Calcino A."/>
            <person name="Cummins S.F."/>
            <person name="Goodstein D.M."/>
            <person name="Harris C."/>
            <person name="Jackson D.J."/>
            <person name="Leys S.P."/>
            <person name="Shu S."/>
            <person name="Woodcroft B.J."/>
            <person name="Vervoort M."/>
            <person name="Kosik K.S."/>
            <person name="Manning G."/>
            <person name="Degnan B.M."/>
            <person name="Rokhsar D.S."/>
        </authorList>
    </citation>
    <scope>NUCLEOTIDE SEQUENCE [LARGE SCALE GENOMIC DNA]</scope>
</reference>
<dbReference type="AlphaFoldDB" id="A0AAN0J5Q1"/>
<name>A0AAN0J5Q1_AMPQE</name>
<reference evidence="1" key="2">
    <citation type="submission" date="2024-06" db="UniProtKB">
        <authorList>
            <consortium name="EnsemblMetazoa"/>
        </authorList>
    </citation>
    <scope>IDENTIFICATION</scope>
</reference>
<dbReference type="KEGG" id="aqu:109581969"/>
<sequence length="247" mass="28554">MLTEVFAIPSDIVIGLYLVSLPNPEFSFLQENLGNSLLKIEKLKELTLRTKKTDTCVSDISDSDGRPLKRICIEISSAGFIRSMNLAARQSSFLELTFGISMLADPNTFDLTVLPLFEWKSWKFIWYRKNNSLTLRSNHYDEFFAEHLGVMSSKIQLSSFTLLTYYKKNIYYLSCKVTVYSKSETSNLSDFIKVINDYNSYIERIPLDLDKQLFNRTFEHHTVTRKCHKILLTHSDNSTLITVTIVK</sequence>
<evidence type="ECO:0000313" key="2">
    <source>
        <dbReference type="Proteomes" id="UP000007879"/>
    </source>
</evidence>
<protein>
    <submittedName>
        <fullName evidence="1">Uncharacterized protein</fullName>
    </submittedName>
</protein>
<accession>A0AAN0J5Q1</accession>
<dbReference type="Proteomes" id="UP000007879">
    <property type="component" value="Unassembled WGS sequence"/>
</dbReference>
<proteinExistence type="predicted"/>
<dbReference type="GeneID" id="109581969"/>
<dbReference type="EnsemblMetazoa" id="XM_019996499.1">
    <property type="protein sequence ID" value="XP_019852058.1"/>
    <property type="gene ID" value="LOC109581969"/>
</dbReference>
<dbReference type="RefSeq" id="XP_019852058.1">
    <property type="nucleotide sequence ID" value="XM_019996499.1"/>
</dbReference>
<organism evidence="1 2">
    <name type="scientific">Amphimedon queenslandica</name>
    <name type="common">Sponge</name>
    <dbReference type="NCBI Taxonomy" id="400682"/>
    <lineage>
        <taxon>Eukaryota</taxon>
        <taxon>Metazoa</taxon>
        <taxon>Porifera</taxon>
        <taxon>Demospongiae</taxon>
        <taxon>Heteroscleromorpha</taxon>
        <taxon>Haplosclerida</taxon>
        <taxon>Niphatidae</taxon>
        <taxon>Amphimedon</taxon>
    </lineage>
</organism>
<evidence type="ECO:0000313" key="1">
    <source>
        <dbReference type="EnsemblMetazoa" id="XP_019852058.1"/>
    </source>
</evidence>
<keyword evidence="2" id="KW-1185">Reference proteome</keyword>